<reference evidence="6 7" key="1">
    <citation type="submission" date="2024-06" db="EMBL/GenBank/DDBJ databases">
        <title>The Natural Products Discovery Center: Release of the First 8490 Sequenced Strains for Exploring Actinobacteria Biosynthetic Diversity.</title>
        <authorList>
            <person name="Kalkreuter E."/>
            <person name="Kautsar S.A."/>
            <person name="Yang D."/>
            <person name="Bader C.D."/>
            <person name="Teijaro C.N."/>
            <person name="Fluegel L."/>
            <person name="Davis C.M."/>
            <person name="Simpson J.R."/>
            <person name="Lauterbach L."/>
            <person name="Steele A.D."/>
            <person name="Gui C."/>
            <person name="Meng S."/>
            <person name="Li G."/>
            <person name="Viehrig K."/>
            <person name="Ye F."/>
            <person name="Su P."/>
            <person name="Kiefer A.F."/>
            <person name="Nichols A."/>
            <person name="Cepeda A.J."/>
            <person name="Yan W."/>
            <person name="Fan B."/>
            <person name="Jiang Y."/>
            <person name="Adhikari A."/>
            <person name="Zheng C.-J."/>
            <person name="Schuster L."/>
            <person name="Cowan T.M."/>
            <person name="Smanski M.J."/>
            <person name="Chevrette M.G."/>
            <person name="De Carvalho L.P.S."/>
            <person name="Shen B."/>
        </authorList>
    </citation>
    <scope>NUCLEOTIDE SEQUENCE [LARGE SCALE GENOMIC DNA]</scope>
    <source>
        <strain evidence="6 7">NPDC038104</strain>
    </source>
</reference>
<evidence type="ECO:0000256" key="3">
    <source>
        <dbReference type="ARBA" id="ARBA00023008"/>
    </source>
</evidence>
<organism evidence="6 7">
    <name type="scientific">Streptomyces fragilis</name>
    <dbReference type="NCBI Taxonomy" id="67301"/>
    <lineage>
        <taxon>Bacteria</taxon>
        <taxon>Bacillati</taxon>
        <taxon>Actinomycetota</taxon>
        <taxon>Actinomycetes</taxon>
        <taxon>Kitasatosporales</taxon>
        <taxon>Streptomycetaceae</taxon>
        <taxon>Streptomyces</taxon>
    </lineage>
</organism>
<comment type="similarity">
    <text evidence="1">Belongs to the melC1 family.</text>
</comment>
<dbReference type="RefSeq" id="WP_108955274.1">
    <property type="nucleotide sequence ID" value="NZ_BEVZ01000005.1"/>
</dbReference>
<evidence type="ECO:0000313" key="7">
    <source>
        <dbReference type="Proteomes" id="UP001550850"/>
    </source>
</evidence>
<dbReference type="Pfam" id="PF06236">
    <property type="entry name" value="MelC1"/>
    <property type="match status" value="1"/>
</dbReference>
<feature type="signal peptide" evidence="5">
    <location>
        <begin position="1"/>
        <end position="29"/>
    </location>
</feature>
<protein>
    <submittedName>
        <fullName evidence="6">Tyrosinase family oxidase copper chaperone</fullName>
    </submittedName>
</protein>
<feature type="region of interest" description="Disordered" evidence="4">
    <location>
        <begin position="143"/>
        <end position="176"/>
    </location>
</feature>
<evidence type="ECO:0000313" key="6">
    <source>
        <dbReference type="EMBL" id="MEU3554960.1"/>
    </source>
</evidence>
<evidence type="ECO:0000256" key="2">
    <source>
        <dbReference type="ARBA" id="ARBA00022729"/>
    </source>
</evidence>
<keyword evidence="2 5" id="KW-0732">Signal</keyword>
<keyword evidence="7" id="KW-1185">Reference proteome</keyword>
<gene>
    <name evidence="6" type="ORF">AB0E65_12195</name>
</gene>
<dbReference type="Gene3D" id="3.30.1880.10">
    <property type="entry name" value="protein ne1242 domain like"/>
    <property type="match status" value="1"/>
</dbReference>
<dbReference type="PROSITE" id="PS51318">
    <property type="entry name" value="TAT"/>
    <property type="match status" value="1"/>
</dbReference>
<comment type="caution">
    <text evidence="6">The sequence shown here is derived from an EMBL/GenBank/DDBJ whole genome shotgun (WGS) entry which is preliminary data.</text>
</comment>
<dbReference type="Proteomes" id="UP001550850">
    <property type="component" value="Unassembled WGS sequence"/>
</dbReference>
<evidence type="ECO:0000256" key="1">
    <source>
        <dbReference type="ARBA" id="ARBA00009871"/>
    </source>
</evidence>
<name>A0ABV2YGW1_9ACTN</name>
<evidence type="ECO:0000256" key="4">
    <source>
        <dbReference type="SAM" id="MobiDB-lite"/>
    </source>
</evidence>
<dbReference type="EMBL" id="JBEZUR010000014">
    <property type="protein sequence ID" value="MEU3554960.1"/>
    <property type="molecule type" value="Genomic_DNA"/>
</dbReference>
<dbReference type="InterPro" id="IPR023199">
    <property type="entry name" value="GriE/MELC1_sf"/>
</dbReference>
<dbReference type="InterPro" id="IPR006311">
    <property type="entry name" value="TAT_signal"/>
</dbReference>
<accession>A0ABV2YGW1</accession>
<feature type="chain" id="PRO_5045414718" evidence="5">
    <location>
        <begin position="30"/>
        <end position="176"/>
    </location>
</feature>
<dbReference type="InterPro" id="IPR010928">
    <property type="entry name" value="MelC1"/>
</dbReference>
<evidence type="ECO:0000256" key="5">
    <source>
        <dbReference type="SAM" id="SignalP"/>
    </source>
</evidence>
<sequence length="176" mass="18066">MSVLRSRRGALRFLLATAFAAVTAPVVAAAASRPQAVPSPAPSPAGDGPHAHRYRPGALGAPGAAAEAVFDEVYRGRRIRGFRGRTRGTSSGAAADWHVTLDDQPLHLMRRADGSYLSMVDHYGSYPTPREAARAAVDQLSPGERLSGLSHGSDGGTGVPAAGGAAGEGRGHDVHA</sequence>
<feature type="region of interest" description="Disordered" evidence="4">
    <location>
        <begin position="34"/>
        <end position="58"/>
    </location>
</feature>
<proteinExistence type="inferred from homology"/>
<keyword evidence="3" id="KW-0186">Copper</keyword>